<dbReference type="EMBL" id="RJVG01000017">
    <property type="protein sequence ID" value="ROR22100.1"/>
    <property type="molecule type" value="Genomic_DNA"/>
</dbReference>
<dbReference type="RefSeq" id="WP_123610898.1">
    <property type="nucleotide sequence ID" value="NZ_RJVG01000017.1"/>
</dbReference>
<evidence type="ECO:0000256" key="2">
    <source>
        <dbReference type="ARBA" id="ARBA00022485"/>
    </source>
</evidence>
<dbReference type="InterPro" id="IPR013785">
    <property type="entry name" value="Aldolase_TIM"/>
</dbReference>
<dbReference type="InterPro" id="IPR058240">
    <property type="entry name" value="rSAM_sf"/>
</dbReference>
<comment type="caution">
    <text evidence="8">The sequence shown here is derived from an EMBL/GenBank/DDBJ whole genome shotgun (WGS) entry which is preliminary data.</text>
</comment>
<reference evidence="8 9" key="1">
    <citation type="submission" date="2018-11" db="EMBL/GenBank/DDBJ databases">
        <title>Genomic Encyclopedia of Type Strains, Phase IV (KMG-IV): sequencing the most valuable type-strain genomes for metagenomic binning, comparative biology and taxonomic classification.</title>
        <authorList>
            <person name="Goeker M."/>
        </authorList>
    </citation>
    <scope>NUCLEOTIDE SEQUENCE [LARGE SCALE GENOMIC DNA]</scope>
    <source>
        <strain evidence="8 9">DSM 26537</strain>
    </source>
</reference>
<dbReference type="SFLD" id="SFLDG01063">
    <property type="entry name" value="activating_enzymes__group_1"/>
    <property type="match status" value="1"/>
</dbReference>
<keyword evidence="4" id="KW-0479">Metal-binding</keyword>
<organism evidence="8 9">
    <name type="scientific">Mobilisporobacter senegalensis</name>
    <dbReference type="NCBI Taxonomy" id="1329262"/>
    <lineage>
        <taxon>Bacteria</taxon>
        <taxon>Bacillati</taxon>
        <taxon>Bacillota</taxon>
        <taxon>Clostridia</taxon>
        <taxon>Lachnospirales</taxon>
        <taxon>Lachnospiraceae</taxon>
        <taxon>Mobilisporobacter</taxon>
    </lineage>
</organism>
<dbReference type="GO" id="GO:0004748">
    <property type="term" value="F:ribonucleoside-diphosphate reductase activity, thioredoxin disulfide as acceptor"/>
    <property type="evidence" value="ECO:0007669"/>
    <property type="project" value="TreeGrafter"/>
</dbReference>
<dbReference type="CDD" id="cd01335">
    <property type="entry name" value="Radical_SAM"/>
    <property type="match status" value="1"/>
</dbReference>
<protein>
    <recommendedName>
        <fullName evidence="7">Anaerobic ribonucleoside-triphosphate reductase-activating protein</fullName>
        <ecNumber evidence="7">1.97.1.-</ecNumber>
    </recommendedName>
</protein>
<evidence type="ECO:0000313" key="9">
    <source>
        <dbReference type="Proteomes" id="UP000273083"/>
    </source>
</evidence>
<dbReference type="NCBIfam" id="TIGR02491">
    <property type="entry name" value="NrdG"/>
    <property type="match status" value="1"/>
</dbReference>
<evidence type="ECO:0000256" key="6">
    <source>
        <dbReference type="ARBA" id="ARBA00023014"/>
    </source>
</evidence>
<comment type="similarity">
    <text evidence="7">Belongs to the organic radical-activating enzymes family.</text>
</comment>
<dbReference type="SFLD" id="SFLDF00299">
    <property type="entry name" value="anaerobic_ribonucleoside-triph"/>
    <property type="match status" value="1"/>
</dbReference>
<dbReference type="Pfam" id="PF13353">
    <property type="entry name" value="Fer4_12"/>
    <property type="match status" value="1"/>
</dbReference>
<dbReference type="SFLD" id="SFLDS00029">
    <property type="entry name" value="Radical_SAM"/>
    <property type="match status" value="1"/>
</dbReference>
<keyword evidence="9" id="KW-1185">Reference proteome</keyword>
<keyword evidence="5" id="KW-0408">Iron</keyword>
<dbReference type="GO" id="GO:0043365">
    <property type="term" value="F:[formate-C-acetyltransferase]-activating enzyme activity"/>
    <property type="evidence" value="ECO:0007669"/>
    <property type="project" value="InterPro"/>
</dbReference>
<accession>A0A3N1X5P4</accession>
<dbReference type="InterPro" id="IPR034457">
    <property type="entry name" value="Organic_radical-activating"/>
</dbReference>
<gene>
    <name evidence="8" type="ORF">EDD66_11712</name>
</gene>
<evidence type="ECO:0000313" key="8">
    <source>
        <dbReference type="EMBL" id="ROR22100.1"/>
    </source>
</evidence>
<dbReference type="EC" id="1.97.1.-" evidence="7"/>
<evidence type="ECO:0000256" key="7">
    <source>
        <dbReference type="PIRNR" id="PIRNR000368"/>
    </source>
</evidence>
<keyword evidence="3" id="KW-0949">S-adenosyl-L-methionine</keyword>
<comment type="cofactor">
    <cofactor evidence="1">
        <name>[4Fe-4S] cluster</name>
        <dbReference type="ChEBI" id="CHEBI:49883"/>
    </cofactor>
</comment>
<dbReference type="AlphaFoldDB" id="A0A3N1X5P4"/>
<keyword evidence="7" id="KW-0560">Oxidoreductase</keyword>
<dbReference type="GO" id="GO:0046872">
    <property type="term" value="F:metal ion binding"/>
    <property type="evidence" value="ECO:0007669"/>
    <property type="project" value="UniProtKB-KW"/>
</dbReference>
<keyword evidence="2" id="KW-0004">4Fe-4S</keyword>
<evidence type="ECO:0000256" key="4">
    <source>
        <dbReference type="ARBA" id="ARBA00022723"/>
    </source>
</evidence>
<dbReference type="GO" id="GO:0051539">
    <property type="term" value="F:4 iron, 4 sulfur cluster binding"/>
    <property type="evidence" value="ECO:0007669"/>
    <property type="project" value="UniProtKB-KW"/>
</dbReference>
<dbReference type="Proteomes" id="UP000273083">
    <property type="component" value="Unassembled WGS sequence"/>
</dbReference>
<evidence type="ECO:0000256" key="3">
    <source>
        <dbReference type="ARBA" id="ARBA00022691"/>
    </source>
</evidence>
<keyword evidence="6" id="KW-0411">Iron-sulfur</keyword>
<dbReference type="PIRSF" id="PIRSF000368">
    <property type="entry name" value="NrdG"/>
    <property type="match status" value="1"/>
</dbReference>
<evidence type="ECO:0000256" key="5">
    <source>
        <dbReference type="ARBA" id="ARBA00023004"/>
    </source>
</evidence>
<evidence type="ECO:0000256" key="1">
    <source>
        <dbReference type="ARBA" id="ARBA00001966"/>
    </source>
</evidence>
<comment type="function">
    <text evidence="7">Activation of anaerobic ribonucleoside-triphosphate reductase under anaerobic conditions by generation of an organic free radical, using S-adenosylmethionine and reduced flavodoxin as cosubstrates to produce 5'-deoxy-adenosine.</text>
</comment>
<name>A0A3N1X5P4_9FIRM</name>
<dbReference type="SFLD" id="SFLDG01066">
    <property type="entry name" value="organic_radical-activating_enz"/>
    <property type="match status" value="1"/>
</dbReference>
<dbReference type="Gene3D" id="3.20.20.70">
    <property type="entry name" value="Aldolase class I"/>
    <property type="match status" value="1"/>
</dbReference>
<dbReference type="SUPFAM" id="SSF102114">
    <property type="entry name" value="Radical SAM enzymes"/>
    <property type="match status" value="1"/>
</dbReference>
<dbReference type="PANTHER" id="PTHR30352:SF2">
    <property type="entry name" value="ANAEROBIC RIBONUCLEOSIDE-TRIPHOSPHATE REDUCTASE-ACTIVATING PROTEIN"/>
    <property type="match status" value="1"/>
</dbReference>
<dbReference type="OrthoDB" id="9782387at2"/>
<dbReference type="InterPro" id="IPR012837">
    <property type="entry name" value="NrdG"/>
</dbReference>
<proteinExistence type="inferred from homology"/>
<dbReference type="PANTHER" id="PTHR30352">
    <property type="entry name" value="PYRUVATE FORMATE-LYASE-ACTIVATING ENZYME"/>
    <property type="match status" value="1"/>
</dbReference>
<dbReference type="InterPro" id="IPR007197">
    <property type="entry name" value="rSAM"/>
</dbReference>
<sequence>MRYHNITKDDMLNGDGLRVVLWVAGCTHACKECQNPVTWDINGGILFDEAAKEEIYRELRHSHNSGITFSGGDPLHPVHREEVGELIKELRSEFPKKSIWVYTGFTWDEIKDIHFMKDIDVLVDGKFVAELKDPKLYWRGSSNQNVIDVKKTIETGNMVLYL</sequence>